<dbReference type="Proteomes" id="UP000271098">
    <property type="component" value="Unassembled WGS sequence"/>
</dbReference>
<evidence type="ECO:0000313" key="2">
    <source>
        <dbReference type="Proteomes" id="UP000271098"/>
    </source>
</evidence>
<protein>
    <submittedName>
        <fullName evidence="3">3'-5' exonuclease domain-containing protein</fullName>
    </submittedName>
</protein>
<dbReference type="EMBL" id="UYRT01019316">
    <property type="protein sequence ID" value="VDK58380.1"/>
    <property type="molecule type" value="Genomic_DNA"/>
</dbReference>
<dbReference type="AlphaFoldDB" id="A0A183DFG1"/>
<evidence type="ECO:0000313" key="3">
    <source>
        <dbReference type="WBParaSite" id="GPUH_0000746101-mRNA-1"/>
    </source>
</evidence>
<accession>A0A183DFG1</accession>
<proteinExistence type="predicted"/>
<dbReference type="WBParaSite" id="GPUH_0000746101-mRNA-1">
    <property type="protein sequence ID" value="GPUH_0000746101-mRNA-1"/>
    <property type="gene ID" value="GPUH_0000746101"/>
</dbReference>
<reference evidence="3" key="1">
    <citation type="submission" date="2016-06" db="UniProtKB">
        <authorList>
            <consortium name="WormBaseParasite"/>
        </authorList>
    </citation>
    <scope>IDENTIFICATION</scope>
</reference>
<gene>
    <name evidence="1" type="ORF">GPUH_LOCUS7451</name>
</gene>
<sequence>MHGIRILNEKCDVRWGVGADLAELLYFLDHFGMCLLELSQDDEVALHLRHNCLRYHVDLVNREPDRPLWYKRLANVYADLCEEYANAFTRKF</sequence>
<evidence type="ECO:0000313" key="1">
    <source>
        <dbReference type="EMBL" id="VDK58380.1"/>
    </source>
</evidence>
<organism evidence="3">
    <name type="scientific">Gongylonema pulchrum</name>
    <dbReference type="NCBI Taxonomy" id="637853"/>
    <lineage>
        <taxon>Eukaryota</taxon>
        <taxon>Metazoa</taxon>
        <taxon>Ecdysozoa</taxon>
        <taxon>Nematoda</taxon>
        <taxon>Chromadorea</taxon>
        <taxon>Rhabditida</taxon>
        <taxon>Spirurina</taxon>
        <taxon>Spiruromorpha</taxon>
        <taxon>Spiruroidea</taxon>
        <taxon>Gongylonematidae</taxon>
        <taxon>Gongylonema</taxon>
    </lineage>
</organism>
<reference evidence="1 2" key="2">
    <citation type="submission" date="2018-11" db="EMBL/GenBank/DDBJ databases">
        <authorList>
            <consortium name="Pathogen Informatics"/>
        </authorList>
    </citation>
    <scope>NUCLEOTIDE SEQUENCE [LARGE SCALE GENOMIC DNA]</scope>
</reference>
<name>A0A183DFG1_9BILA</name>
<keyword evidence="2" id="KW-1185">Reference proteome</keyword>